<evidence type="ECO:0000313" key="1">
    <source>
        <dbReference type="EMBL" id="AKP64185.1"/>
    </source>
</evidence>
<name>A0AAC8ZG79_9LACO</name>
<evidence type="ECO:0000313" key="2">
    <source>
        <dbReference type="Proteomes" id="UP000036000"/>
    </source>
</evidence>
<dbReference type="KEGG" id="lko:ABN16_03670"/>
<protein>
    <submittedName>
        <fullName evidence="1">Uncharacterized protein</fullName>
    </submittedName>
</protein>
<dbReference type="EMBL" id="CP012033">
    <property type="protein sequence ID" value="AKP64185.1"/>
    <property type="molecule type" value="Genomic_DNA"/>
</dbReference>
<proteinExistence type="predicted"/>
<keyword evidence="2" id="KW-1185">Reference proteome</keyword>
<sequence length="222" mass="25578">MQEYRHPLGETLRQMRLILAAGAMPDEILAMVDLPAWYLLELERGHITRPDPDTLTLLYDCYQVTADQVANFRLAPDLKAAITTIITAKEATGQAYRRQGKFKWPSSDWYATKHPVVKMADPAARNSYADILRCVRERIEWCPLLITSFYYRLSPMAYWQMEAAQLPVTDTVIQILCQRLNVTNLDAFIYADDLYTTLCQHLNLSQRDLPTQLRLPMGGDRH</sequence>
<dbReference type="Proteomes" id="UP000036000">
    <property type="component" value="Chromosome"/>
</dbReference>
<dbReference type="RefSeq" id="WP_048733015.1">
    <property type="nucleotide sequence ID" value="NZ_CP012033.1"/>
</dbReference>
<reference evidence="1 2" key="1">
    <citation type="submission" date="2015-07" db="EMBL/GenBank/DDBJ databases">
        <title>Lactobacillus korensis/26-25/ whole genome sequencing.</title>
        <authorList>
            <person name="Kim M.K."/>
            <person name="Im W.-T."/>
            <person name="Srinivasan S."/>
            <person name="Lee J.-J."/>
        </authorList>
    </citation>
    <scope>NUCLEOTIDE SEQUENCE [LARGE SCALE GENOMIC DNA]</scope>
    <source>
        <strain evidence="1 2">26-25</strain>
    </source>
</reference>
<accession>A0AAC8ZG79</accession>
<dbReference type="AlphaFoldDB" id="A0AAC8ZG79"/>
<organism evidence="1 2">
    <name type="scientific">Levilactobacillus koreensis</name>
    <dbReference type="NCBI Taxonomy" id="637971"/>
    <lineage>
        <taxon>Bacteria</taxon>
        <taxon>Bacillati</taxon>
        <taxon>Bacillota</taxon>
        <taxon>Bacilli</taxon>
        <taxon>Lactobacillales</taxon>
        <taxon>Lactobacillaceae</taxon>
        <taxon>Levilactobacillus</taxon>
    </lineage>
</organism>
<gene>
    <name evidence="1" type="ORF">ABN16_03670</name>
</gene>